<protein>
    <submittedName>
        <fullName evidence="2">Transposase</fullName>
    </submittedName>
</protein>
<dbReference type="GO" id="GO:0043565">
    <property type="term" value="F:sequence-specific DNA binding"/>
    <property type="evidence" value="ECO:0007669"/>
    <property type="project" value="InterPro"/>
</dbReference>
<dbReference type="EMBL" id="JACXXJ020000005">
    <property type="protein sequence ID" value="MBF2715456.1"/>
    <property type="molecule type" value="Genomic_DNA"/>
</dbReference>
<dbReference type="InterPro" id="IPR002514">
    <property type="entry name" value="Transposase_8"/>
</dbReference>
<dbReference type="Gene3D" id="1.10.10.10">
    <property type="entry name" value="Winged helix-like DNA-binding domain superfamily/Winged helix DNA-binding domain"/>
    <property type="match status" value="1"/>
</dbReference>
<dbReference type="Proteomes" id="UP000655037">
    <property type="component" value="Unassembled WGS sequence"/>
</dbReference>
<dbReference type="PANTHER" id="PTHR37936">
    <property type="entry name" value="TRANSPOSASE INSC FOR INSERTION ELEMENT IS2A-RELATED"/>
    <property type="match status" value="1"/>
</dbReference>
<dbReference type="AlphaFoldDB" id="A0AAE2UUJ8"/>
<gene>
    <name evidence="2" type="ORF">IEI95_014650</name>
</gene>
<comment type="similarity">
    <text evidence="1">Belongs to the transposase 8 family.</text>
</comment>
<dbReference type="PANTHER" id="PTHR37936:SF3">
    <property type="entry name" value="TRANSPOSASE INSC FOR INSERTION ELEMENT IS2A-RELATED"/>
    <property type="match status" value="1"/>
</dbReference>
<evidence type="ECO:0000256" key="1">
    <source>
        <dbReference type="ARBA" id="ARBA00009964"/>
    </source>
</evidence>
<name>A0AAE2UUJ8_AGRVI</name>
<dbReference type="RefSeq" id="WP_194416614.1">
    <property type="nucleotide sequence ID" value="NZ_JACXXJ020000005.1"/>
</dbReference>
<evidence type="ECO:0000313" key="2">
    <source>
        <dbReference type="EMBL" id="MBF2715456.1"/>
    </source>
</evidence>
<dbReference type="NCBIfam" id="NF047595">
    <property type="entry name" value="IS66_ISRel24_TnpA"/>
    <property type="match status" value="1"/>
</dbReference>
<dbReference type="GO" id="GO:0004803">
    <property type="term" value="F:transposase activity"/>
    <property type="evidence" value="ECO:0007669"/>
    <property type="project" value="InterPro"/>
</dbReference>
<dbReference type="GO" id="GO:0006313">
    <property type="term" value="P:DNA transposition"/>
    <property type="evidence" value="ECO:0007669"/>
    <property type="project" value="InterPro"/>
</dbReference>
<dbReference type="Pfam" id="PF01527">
    <property type="entry name" value="HTH_Tnp_1"/>
    <property type="match status" value="1"/>
</dbReference>
<dbReference type="InterPro" id="IPR010921">
    <property type="entry name" value="Trp_repressor/repl_initiator"/>
</dbReference>
<organism evidence="2 3">
    <name type="scientific">Agrobacterium vitis</name>
    <name type="common">Rhizobium vitis</name>
    <dbReference type="NCBI Taxonomy" id="373"/>
    <lineage>
        <taxon>Bacteria</taxon>
        <taxon>Pseudomonadati</taxon>
        <taxon>Pseudomonadota</taxon>
        <taxon>Alphaproteobacteria</taxon>
        <taxon>Hyphomicrobiales</taxon>
        <taxon>Rhizobiaceae</taxon>
        <taxon>Rhizobium/Agrobacterium group</taxon>
        <taxon>Agrobacterium</taxon>
    </lineage>
</organism>
<sequence>MESTLEFLTTRRGRREMHRHWPDEMKARIVSESLRPGVTVNEVADRYGMKANHLSSWRTLARQGKLLLPQPEDVVEFAAMIVEPPAPIYAPERPSAKSVSRAEIVLGPVTIRLEEGASAARIAAIARALASTA</sequence>
<dbReference type="SUPFAM" id="SSF48295">
    <property type="entry name" value="TrpR-like"/>
    <property type="match status" value="1"/>
</dbReference>
<comment type="caution">
    <text evidence="2">The sequence shown here is derived from an EMBL/GenBank/DDBJ whole genome shotgun (WGS) entry which is preliminary data.</text>
</comment>
<dbReference type="InterPro" id="IPR036388">
    <property type="entry name" value="WH-like_DNA-bd_sf"/>
</dbReference>
<proteinExistence type="inferred from homology"/>
<evidence type="ECO:0000313" key="3">
    <source>
        <dbReference type="Proteomes" id="UP000655037"/>
    </source>
</evidence>
<accession>A0AAE2UUJ8</accession>
<reference evidence="2" key="1">
    <citation type="submission" date="2020-11" db="EMBL/GenBank/DDBJ databases">
        <title>Agrobacterium vitis strain K377 genome.</title>
        <authorList>
            <person name="Xi H."/>
        </authorList>
    </citation>
    <scope>NUCLEOTIDE SEQUENCE</scope>
    <source>
        <strain evidence="2">K377</strain>
    </source>
</reference>